<dbReference type="CDD" id="cd06225">
    <property type="entry name" value="HAMP"/>
    <property type="match status" value="1"/>
</dbReference>
<dbReference type="InterPro" id="IPR004089">
    <property type="entry name" value="MCPsignal_dom"/>
</dbReference>
<feature type="domain" description="HAMP" evidence="14">
    <location>
        <begin position="324"/>
        <end position="376"/>
    </location>
</feature>
<dbReference type="SMART" id="SM00304">
    <property type="entry name" value="HAMP"/>
    <property type="match status" value="2"/>
</dbReference>
<feature type="transmembrane region" description="Helical" evidence="12">
    <location>
        <begin position="21"/>
        <end position="40"/>
    </location>
</feature>
<keyword evidence="3" id="KW-0488">Methylation</keyword>
<dbReference type="SMART" id="SM01358">
    <property type="entry name" value="HBM"/>
    <property type="match status" value="1"/>
</dbReference>
<accession>A0A6I4KSK8</accession>
<evidence type="ECO:0000259" key="14">
    <source>
        <dbReference type="PROSITE" id="PS50885"/>
    </source>
</evidence>
<dbReference type="GO" id="GO:0006935">
    <property type="term" value="P:chemotaxis"/>
    <property type="evidence" value="ECO:0007669"/>
    <property type="project" value="UniProtKB-KW"/>
</dbReference>
<evidence type="ECO:0000256" key="3">
    <source>
        <dbReference type="ARBA" id="ARBA00022481"/>
    </source>
</evidence>
<comment type="similarity">
    <text evidence="9">Belongs to the methyl-accepting chemotaxis (MCP) protein family.</text>
</comment>
<keyword evidence="11" id="KW-0175">Coiled coil</keyword>
<dbReference type="Proteomes" id="UP000429555">
    <property type="component" value="Unassembled WGS sequence"/>
</dbReference>
<evidence type="ECO:0000256" key="7">
    <source>
        <dbReference type="ARBA" id="ARBA00023136"/>
    </source>
</evidence>
<feature type="coiled-coil region" evidence="11">
    <location>
        <begin position="109"/>
        <end position="164"/>
    </location>
</feature>
<dbReference type="GO" id="GO:0007165">
    <property type="term" value="P:signal transduction"/>
    <property type="evidence" value="ECO:0007669"/>
    <property type="project" value="UniProtKB-KW"/>
</dbReference>
<dbReference type="Gene3D" id="1.10.287.950">
    <property type="entry name" value="Methyl-accepting chemotaxis protein"/>
    <property type="match status" value="1"/>
</dbReference>
<comment type="caution">
    <text evidence="16">The sequence shown here is derived from an EMBL/GenBank/DDBJ whole genome shotgun (WGS) entry which is preliminary data.</text>
</comment>
<protein>
    <submittedName>
        <fullName evidence="16">HAMP domain-containing protein</fullName>
    </submittedName>
</protein>
<dbReference type="PANTHER" id="PTHR32089">
    <property type="entry name" value="METHYL-ACCEPTING CHEMOTAXIS PROTEIN MCPB"/>
    <property type="match status" value="1"/>
</dbReference>
<dbReference type="PROSITE" id="PS51753">
    <property type="entry name" value="HBM"/>
    <property type="match status" value="1"/>
</dbReference>
<dbReference type="InterPro" id="IPR003660">
    <property type="entry name" value="HAMP_dom"/>
</dbReference>
<reference evidence="16 17" key="1">
    <citation type="submission" date="2019-11" db="EMBL/GenBank/DDBJ databases">
        <title>Pseudomonas flavidum sp. nov., isolated from Baiyang Lake.</title>
        <authorList>
            <person name="Zhao Y."/>
        </authorList>
    </citation>
    <scope>NUCLEOTIDE SEQUENCE [LARGE SCALE GENOMIC DNA]</scope>
    <source>
        <strain evidence="17">R-22-3 w-18</strain>
    </source>
</reference>
<feature type="domain" description="Methyl-accepting transducer" evidence="13">
    <location>
        <begin position="381"/>
        <end position="617"/>
    </location>
</feature>
<dbReference type="EMBL" id="WKJZ01000001">
    <property type="protein sequence ID" value="MVW74671.1"/>
    <property type="molecule type" value="Genomic_DNA"/>
</dbReference>
<dbReference type="CDD" id="cd11386">
    <property type="entry name" value="MCP_signal"/>
    <property type="match status" value="1"/>
</dbReference>
<evidence type="ECO:0000313" key="16">
    <source>
        <dbReference type="EMBL" id="MVW74671.1"/>
    </source>
</evidence>
<sequence>MPGSVSNLVLDLSVRKKLLSGFGLVLVITLGVAGLGFSSLESTLSRFDTLLKVNEIDSKLSLARQQEKNFIIRGDSQYIEQAQSLVEEIEALTSDALKVLNRPESIALMEGIRQDVADYRQQLQALSQASASNQTAQRAMEEAAREALKEFDELQARLGQAAEQQIRASGDEDSIRTLGYATQASNLAKELLTARRFEKNFVLSSQAQDAQVLLQQFETISQNGQNLRDRISDPAARADLDSAMTQLALYQRNFDSLRQAVESRDASERAMNERAREVASASAESLELQLKVLQAEAFQAEAILVGAAVIAFILGLLCALLITQMIVKPLQRVVQLARKVAQGDLSENIESTRQDELGQLMQAMQTMTLSLRELLTRLTSGIEQLATAAEEMSAVTEQTSAGVTQQKMETEQVATAMHEMTATVQDVARNAESAAYSARDADQQTQQGNQTVQQAIERIENLARSIEHSAQSIERLKHDSTNIGAVLDVIKGIAEQTNLLALNAAIEAARAGEMGRGFAVVADEVRALAKRTQESTSEIEGLIANLQGGAQSAVEMMDKSCTEATSTVEAAKQAGAALDAINGAVSSIQQMNQQIATAAEQQSSVAEEISRSVSNIRDVAEQSAAATEETSAASVDLARLGGELQTLVNRFKLV</sequence>
<keyword evidence="8 10" id="KW-0807">Transducer</keyword>
<dbReference type="PROSITE" id="PS50885">
    <property type="entry name" value="HAMP"/>
    <property type="match status" value="1"/>
</dbReference>
<dbReference type="Pfam" id="PF16591">
    <property type="entry name" value="HBM"/>
    <property type="match status" value="1"/>
</dbReference>
<evidence type="ECO:0000256" key="8">
    <source>
        <dbReference type="ARBA" id="ARBA00023224"/>
    </source>
</evidence>
<dbReference type="AlphaFoldDB" id="A0A6I4KSK8"/>
<evidence type="ECO:0000256" key="1">
    <source>
        <dbReference type="ARBA" id="ARBA00004651"/>
    </source>
</evidence>
<organism evidence="16 17">
    <name type="scientific">Pseudomonas xionganensis</name>
    <dbReference type="NCBI Taxonomy" id="2654845"/>
    <lineage>
        <taxon>Bacteria</taxon>
        <taxon>Pseudomonadati</taxon>
        <taxon>Pseudomonadota</taxon>
        <taxon>Gammaproteobacteria</taxon>
        <taxon>Pseudomonadales</taxon>
        <taxon>Pseudomonadaceae</taxon>
        <taxon>Pseudomonas</taxon>
    </lineage>
</organism>
<feature type="domain" description="HBM" evidence="15">
    <location>
        <begin position="45"/>
        <end position="297"/>
    </location>
</feature>
<proteinExistence type="inferred from homology"/>
<gene>
    <name evidence="16" type="ORF">GJV18_05015</name>
</gene>
<dbReference type="FunFam" id="1.10.287.950:FF:000001">
    <property type="entry name" value="Methyl-accepting chemotaxis sensory transducer"/>
    <property type="match status" value="1"/>
</dbReference>
<keyword evidence="4" id="KW-0145">Chemotaxis</keyword>
<dbReference type="GO" id="GO:0005886">
    <property type="term" value="C:plasma membrane"/>
    <property type="evidence" value="ECO:0007669"/>
    <property type="project" value="UniProtKB-SubCell"/>
</dbReference>
<evidence type="ECO:0000256" key="12">
    <source>
        <dbReference type="SAM" id="Phobius"/>
    </source>
</evidence>
<comment type="subcellular location">
    <subcellularLocation>
        <location evidence="1">Cell membrane</location>
        <topology evidence="1">Multi-pass membrane protein</topology>
    </subcellularLocation>
</comment>
<evidence type="ECO:0000259" key="15">
    <source>
        <dbReference type="PROSITE" id="PS51753"/>
    </source>
</evidence>
<dbReference type="SUPFAM" id="SSF58104">
    <property type="entry name" value="Methyl-accepting chemotaxis protein (MCP) signaling domain"/>
    <property type="match status" value="1"/>
</dbReference>
<dbReference type="InterPro" id="IPR032255">
    <property type="entry name" value="HBM"/>
</dbReference>
<evidence type="ECO:0000259" key="13">
    <source>
        <dbReference type="PROSITE" id="PS50111"/>
    </source>
</evidence>
<dbReference type="Pfam" id="PF00672">
    <property type="entry name" value="HAMP"/>
    <property type="match status" value="1"/>
</dbReference>
<evidence type="ECO:0000256" key="2">
    <source>
        <dbReference type="ARBA" id="ARBA00022475"/>
    </source>
</evidence>
<evidence type="ECO:0000256" key="4">
    <source>
        <dbReference type="ARBA" id="ARBA00022500"/>
    </source>
</evidence>
<name>A0A6I4KSK8_9PSED</name>
<dbReference type="PANTHER" id="PTHR32089:SF120">
    <property type="entry name" value="METHYL-ACCEPTING CHEMOTAXIS PROTEIN TLPQ"/>
    <property type="match status" value="1"/>
</dbReference>
<feature type="transmembrane region" description="Helical" evidence="12">
    <location>
        <begin position="302"/>
        <end position="322"/>
    </location>
</feature>
<evidence type="ECO:0000256" key="11">
    <source>
        <dbReference type="SAM" id="Coils"/>
    </source>
</evidence>
<evidence type="ECO:0000256" key="10">
    <source>
        <dbReference type="PROSITE-ProRule" id="PRU00284"/>
    </source>
</evidence>
<dbReference type="PROSITE" id="PS50111">
    <property type="entry name" value="CHEMOTAXIS_TRANSDUC_2"/>
    <property type="match status" value="1"/>
</dbReference>
<keyword evidence="5 12" id="KW-0812">Transmembrane</keyword>
<evidence type="ECO:0000256" key="5">
    <source>
        <dbReference type="ARBA" id="ARBA00022692"/>
    </source>
</evidence>
<keyword evidence="17" id="KW-1185">Reference proteome</keyword>
<feature type="coiled-coil region" evidence="11">
    <location>
        <begin position="240"/>
        <end position="303"/>
    </location>
</feature>
<keyword evidence="7 12" id="KW-0472">Membrane</keyword>
<evidence type="ECO:0000313" key="17">
    <source>
        <dbReference type="Proteomes" id="UP000429555"/>
    </source>
</evidence>
<keyword evidence="6 12" id="KW-1133">Transmembrane helix</keyword>
<dbReference type="SMART" id="SM00283">
    <property type="entry name" value="MA"/>
    <property type="match status" value="1"/>
</dbReference>
<evidence type="ECO:0000256" key="9">
    <source>
        <dbReference type="ARBA" id="ARBA00029447"/>
    </source>
</evidence>
<keyword evidence="2" id="KW-1003">Cell membrane</keyword>
<evidence type="ECO:0000256" key="6">
    <source>
        <dbReference type="ARBA" id="ARBA00022989"/>
    </source>
</evidence>
<dbReference type="Pfam" id="PF00015">
    <property type="entry name" value="MCPsignal"/>
    <property type="match status" value="1"/>
</dbReference>